<evidence type="ECO:0000313" key="5">
    <source>
        <dbReference type="EMBL" id="KAK1470845.1"/>
    </source>
</evidence>
<sequence>MIHFHLVKCASQAFLPLLLSMFGSLLVGLFPLESQSTTTMARITASVLVAAGLALTANAQAPVWGQCGGTGWTGSTSCASGAYCSSQNAWYYQCVPGTAPAVSSTKATSVPASTTRAVTTTTSVRTTSSSRAPATTATSVPSPSGPKYFITFGDSYSQTGFNINSTEPNPQNPLGNPDLPGWTASGGLDWVGFMVTQFNASLTYSYNLAYGGATTDASLIAPYATTVLSFIDQVAEFSRSLASKPSWAPWTADNTLVGVWMGVNDVGNAFWLSNRETLLVQVLGRYFDQLQILYDAGVRKFVLLGVPQTTYQTDNLICTATQKTPLMLANGADSNAQLAAAIKQYNDLITSNLAAFKAKNSGITSWVVDTTPAFDKAINNPTAYGAPDATCYNADGVSCLWFNDYHPGVQIQKLVAQAVAAAVGSPWFTCELSPSTVLPACGLTNDVA</sequence>
<dbReference type="EMBL" id="MPDP01000223">
    <property type="protein sequence ID" value="KAK1470845.1"/>
    <property type="molecule type" value="Genomic_DNA"/>
</dbReference>
<feature type="region of interest" description="Disordered" evidence="2">
    <location>
        <begin position="116"/>
        <end position="142"/>
    </location>
</feature>
<dbReference type="Proteomes" id="UP001239213">
    <property type="component" value="Unassembled WGS sequence"/>
</dbReference>
<evidence type="ECO:0000313" key="6">
    <source>
        <dbReference type="Proteomes" id="UP001239213"/>
    </source>
</evidence>
<dbReference type="InterPro" id="IPR001087">
    <property type="entry name" value="GDSL"/>
</dbReference>
<organism evidence="5 6">
    <name type="scientific">Colletotrichum cuscutae</name>
    <dbReference type="NCBI Taxonomy" id="1209917"/>
    <lineage>
        <taxon>Eukaryota</taxon>
        <taxon>Fungi</taxon>
        <taxon>Dikarya</taxon>
        <taxon>Ascomycota</taxon>
        <taxon>Pezizomycotina</taxon>
        <taxon>Sordariomycetes</taxon>
        <taxon>Hypocreomycetidae</taxon>
        <taxon>Glomerellales</taxon>
        <taxon>Glomerellaceae</taxon>
        <taxon>Colletotrichum</taxon>
        <taxon>Colletotrichum acutatum species complex</taxon>
    </lineage>
</organism>
<keyword evidence="3" id="KW-1133">Transmembrane helix</keyword>
<dbReference type="InterPro" id="IPR000254">
    <property type="entry name" value="CBD"/>
</dbReference>
<reference evidence="5" key="1">
    <citation type="submission" date="2016-11" db="EMBL/GenBank/DDBJ databases">
        <title>The genome sequence of Colletotrichum cuscutae.</title>
        <authorList>
            <person name="Baroncelli R."/>
        </authorList>
    </citation>
    <scope>NUCLEOTIDE SEQUENCE</scope>
    <source>
        <strain evidence="5">IMI 304802</strain>
    </source>
</reference>
<dbReference type="GO" id="GO:0016788">
    <property type="term" value="F:hydrolase activity, acting on ester bonds"/>
    <property type="evidence" value="ECO:0007669"/>
    <property type="project" value="InterPro"/>
</dbReference>
<dbReference type="SUPFAM" id="SSF52266">
    <property type="entry name" value="SGNH hydrolase"/>
    <property type="match status" value="1"/>
</dbReference>
<dbReference type="InterPro" id="IPR035971">
    <property type="entry name" value="CBD_sf"/>
</dbReference>
<keyword evidence="1" id="KW-0732">Signal</keyword>
<evidence type="ECO:0000259" key="4">
    <source>
        <dbReference type="PROSITE" id="PS51164"/>
    </source>
</evidence>
<feature type="transmembrane region" description="Helical" evidence="3">
    <location>
        <begin position="12"/>
        <end position="32"/>
    </location>
</feature>
<dbReference type="Pfam" id="PF00734">
    <property type="entry name" value="CBM_1"/>
    <property type="match status" value="1"/>
</dbReference>
<feature type="domain" description="CBM1" evidence="4">
    <location>
        <begin position="59"/>
        <end position="95"/>
    </location>
</feature>
<dbReference type="PANTHER" id="PTHR45642:SF139">
    <property type="entry name" value="SGNH HYDROLASE-TYPE ESTERASE DOMAIN-CONTAINING PROTEIN"/>
    <property type="match status" value="1"/>
</dbReference>
<keyword evidence="6" id="KW-1185">Reference proteome</keyword>
<dbReference type="PROSITE" id="PS00562">
    <property type="entry name" value="CBM1_1"/>
    <property type="match status" value="1"/>
</dbReference>
<dbReference type="Gene3D" id="3.40.50.1110">
    <property type="entry name" value="SGNH hydrolase"/>
    <property type="match status" value="1"/>
</dbReference>
<accession>A0AAI9V560</accession>
<gene>
    <name evidence="5" type="ORF">CCUS01_00963</name>
</gene>
<dbReference type="InterPro" id="IPR036514">
    <property type="entry name" value="SGNH_hydro_sf"/>
</dbReference>
<keyword evidence="3" id="KW-0812">Transmembrane</keyword>
<dbReference type="PROSITE" id="PS51164">
    <property type="entry name" value="CBM1_2"/>
    <property type="match status" value="1"/>
</dbReference>
<dbReference type="PANTHER" id="PTHR45642">
    <property type="entry name" value="GDSL ESTERASE/LIPASE EXL3"/>
    <property type="match status" value="1"/>
</dbReference>
<dbReference type="AlphaFoldDB" id="A0AAI9V560"/>
<dbReference type="SUPFAM" id="SSF57180">
    <property type="entry name" value="Cellulose-binding domain"/>
    <property type="match status" value="1"/>
</dbReference>
<proteinExistence type="predicted"/>
<evidence type="ECO:0000256" key="3">
    <source>
        <dbReference type="SAM" id="Phobius"/>
    </source>
</evidence>
<dbReference type="GO" id="GO:0005975">
    <property type="term" value="P:carbohydrate metabolic process"/>
    <property type="evidence" value="ECO:0007669"/>
    <property type="project" value="InterPro"/>
</dbReference>
<dbReference type="CDD" id="cd01846">
    <property type="entry name" value="fatty_acyltransferase_like"/>
    <property type="match status" value="1"/>
</dbReference>
<protein>
    <submittedName>
        <fullName evidence="5">Fungal cellulose binding domain-containing protein</fullName>
    </submittedName>
</protein>
<dbReference type="SMART" id="SM00236">
    <property type="entry name" value="fCBD"/>
    <property type="match status" value="1"/>
</dbReference>
<name>A0AAI9V560_9PEZI</name>
<keyword evidence="3" id="KW-0472">Membrane</keyword>
<dbReference type="Pfam" id="PF00657">
    <property type="entry name" value="Lipase_GDSL"/>
    <property type="match status" value="1"/>
</dbReference>
<evidence type="ECO:0000256" key="2">
    <source>
        <dbReference type="SAM" id="MobiDB-lite"/>
    </source>
</evidence>
<dbReference type="GO" id="GO:0030248">
    <property type="term" value="F:cellulose binding"/>
    <property type="evidence" value="ECO:0007669"/>
    <property type="project" value="InterPro"/>
</dbReference>
<dbReference type="GO" id="GO:0005576">
    <property type="term" value="C:extracellular region"/>
    <property type="evidence" value="ECO:0007669"/>
    <property type="project" value="InterPro"/>
</dbReference>
<comment type="caution">
    <text evidence="5">The sequence shown here is derived from an EMBL/GenBank/DDBJ whole genome shotgun (WGS) entry which is preliminary data.</text>
</comment>
<dbReference type="InterPro" id="IPR050592">
    <property type="entry name" value="GDSL_lipolytic_enzyme"/>
</dbReference>
<evidence type="ECO:0000256" key="1">
    <source>
        <dbReference type="ARBA" id="ARBA00022729"/>
    </source>
</evidence>